<feature type="region of interest" description="Disordered" evidence="1">
    <location>
        <begin position="168"/>
        <end position="187"/>
    </location>
</feature>
<organism evidence="2 3">
    <name type="scientific">Lentithecium fluviatile CBS 122367</name>
    <dbReference type="NCBI Taxonomy" id="1168545"/>
    <lineage>
        <taxon>Eukaryota</taxon>
        <taxon>Fungi</taxon>
        <taxon>Dikarya</taxon>
        <taxon>Ascomycota</taxon>
        <taxon>Pezizomycotina</taxon>
        <taxon>Dothideomycetes</taxon>
        <taxon>Pleosporomycetidae</taxon>
        <taxon>Pleosporales</taxon>
        <taxon>Massarineae</taxon>
        <taxon>Lentitheciaceae</taxon>
        <taxon>Lentithecium</taxon>
    </lineage>
</organism>
<gene>
    <name evidence="2" type="ORF">K458DRAFT_417145</name>
</gene>
<protein>
    <submittedName>
        <fullName evidence="2">Uncharacterized protein</fullName>
    </submittedName>
</protein>
<reference evidence="2" key="1">
    <citation type="journal article" date="2020" name="Stud. Mycol.">
        <title>101 Dothideomycetes genomes: a test case for predicting lifestyles and emergence of pathogens.</title>
        <authorList>
            <person name="Haridas S."/>
            <person name="Albert R."/>
            <person name="Binder M."/>
            <person name="Bloem J."/>
            <person name="Labutti K."/>
            <person name="Salamov A."/>
            <person name="Andreopoulos B."/>
            <person name="Baker S."/>
            <person name="Barry K."/>
            <person name="Bills G."/>
            <person name="Bluhm B."/>
            <person name="Cannon C."/>
            <person name="Castanera R."/>
            <person name="Culley D."/>
            <person name="Daum C."/>
            <person name="Ezra D."/>
            <person name="Gonzalez J."/>
            <person name="Henrissat B."/>
            <person name="Kuo A."/>
            <person name="Liang C."/>
            <person name="Lipzen A."/>
            <person name="Lutzoni F."/>
            <person name="Magnuson J."/>
            <person name="Mondo S."/>
            <person name="Nolan M."/>
            <person name="Ohm R."/>
            <person name="Pangilinan J."/>
            <person name="Park H.-J."/>
            <person name="Ramirez L."/>
            <person name="Alfaro M."/>
            <person name="Sun H."/>
            <person name="Tritt A."/>
            <person name="Yoshinaga Y."/>
            <person name="Zwiers L.-H."/>
            <person name="Turgeon B."/>
            <person name="Goodwin S."/>
            <person name="Spatafora J."/>
            <person name="Crous P."/>
            <person name="Grigoriev I."/>
        </authorList>
    </citation>
    <scope>NUCLEOTIDE SEQUENCE</scope>
    <source>
        <strain evidence="2">CBS 122367</strain>
    </source>
</reference>
<evidence type="ECO:0000256" key="1">
    <source>
        <dbReference type="SAM" id="MobiDB-lite"/>
    </source>
</evidence>
<sequence length="221" mass="23837">MAAVARRRSSAAANPLSPSIIPDLQILPQPLAENALPVGQLASKTSKLDPSTLEDRDYDDIGVRWYKDVILFDSATGRFVDSLGSAWSIKKPADGTEAGTIEAPETRVRLLKDADAAFKKVLQSDEAKQWIKDNKDAGFVVGTRQVTNASYKRARLVDVGNGDYEVQREVGGEGQGGKRRGSELPVQTNSKTDVVGVLVRGIVVAGGEPALGEEVKVEYWD</sequence>
<feature type="region of interest" description="Disordered" evidence="1">
    <location>
        <begin position="1"/>
        <end position="20"/>
    </location>
</feature>
<dbReference type="AlphaFoldDB" id="A0A6G1J3F4"/>
<dbReference type="EMBL" id="MU005579">
    <property type="protein sequence ID" value="KAF2685047.1"/>
    <property type="molecule type" value="Genomic_DNA"/>
</dbReference>
<proteinExistence type="predicted"/>
<evidence type="ECO:0000313" key="3">
    <source>
        <dbReference type="Proteomes" id="UP000799291"/>
    </source>
</evidence>
<dbReference type="Proteomes" id="UP000799291">
    <property type="component" value="Unassembled WGS sequence"/>
</dbReference>
<accession>A0A6G1J3F4</accession>
<dbReference type="OrthoDB" id="3920403at2759"/>
<name>A0A6G1J3F4_9PLEO</name>
<keyword evidence="3" id="KW-1185">Reference proteome</keyword>
<evidence type="ECO:0000313" key="2">
    <source>
        <dbReference type="EMBL" id="KAF2685047.1"/>
    </source>
</evidence>